<accession>A0ABP9XQM6</accession>
<gene>
    <name evidence="2" type="ORF">HPULCUR_002431</name>
</gene>
<evidence type="ECO:0000313" key="2">
    <source>
        <dbReference type="EMBL" id="GAA5797053.1"/>
    </source>
</evidence>
<comment type="caution">
    <text evidence="2">The sequence shown here is derived from an EMBL/GenBank/DDBJ whole genome shotgun (WGS) entry which is preliminary data.</text>
</comment>
<proteinExistence type="predicted"/>
<dbReference type="Proteomes" id="UP001476247">
    <property type="component" value="Unassembled WGS sequence"/>
</dbReference>
<evidence type="ECO:0000313" key="3">
    <source>
        <dbReference type="Proteomes" id="UP001476247"/>
    </source>
</evidence>
<keyword evidence="3" id="KW-1185">Reference proteome</keyword>
<evidence type="ECO:0000256" key="1">
    <source>
        <dbReference type="SAM" id="MobiDB-lite"/>
    </source>
</evidence>
<dbReference type="EMBL" id="BAABUJ010000007">
    <property type="protein sequence ID" value="GAA5797053.1"/>
    <property type="molecule type" value="Genomic_DNA"/>
</dbReference>
<protein>
    <submittedName>
        <fullName evidence="2">Uncharacterized protein</fullName>
    </submittedName>
</protein>
<reference evidence="2 3" key="1">
    <citation type="submission" date="2024-04" db="EMBL/GenBank/DDBJ databases">
        <title>genome sequences of Mucor flavus KT1a and Helicostylum pulchrum KT1b strains isolation_sourced from the surface of a dry-aged beef.</title>
        <authorList>
            <person name="Toyotome T."/>
            <person name="Hosono M."/>
            <person name="Torimaru M."/>
            <person name="Fukuda K."/>
            <person name="Mikami N."/>
        </authorList>
    </citation>
    <scope>NUCLEOTIDE SEQUENCE [LARGE SCALE GENOMIC DNA]</scope>
    <source>
        <strain evidence="2 3">KT1b</strain>
    </source>
</reference>
<organism evidence="2 3">
    <name type="scientific">Helicostylum pulchrum</name>
    <dbReference type="NCBI Taxonomy" id="562976"/>
    <lineage>
        <taxon>Eukaryota</taxon>
        <taxon>Fungi</taxon>
        <taxon>Fungi incertae sedis</taxon>
        <taxon>Mucoromycota</taxon>
        <taxon>Mucoromycotina</taxon>
        <taxon>Mucoromycetes</taxon>
        <taxon>Mucorales</taxon>
        <taxon>Mucorineae</taxon>
        <taxon>Mucoraceae</taxon>
        <taxon>Helicostylum</taxon>
    </lineage>
</organism>
<name>A0ABP9XQM6_9FUNG</name>
<feature type="region of interest" description="Disordered" evidence="1">
    <location>
        <begin position="210"/>
        <end position="230"/>
    </location>
</feature>
<sequence length="230" mass="26365">MSSLNRTVSRSEVSLVNPSGEPKTFKFGSVPCSVIYMLPIENDELRNPFLTALREAFLKGQGLGLVFKKDDTHFIFELALPSKKECKVAFDVPVKVYYEEQAYTFNAFEVVSGSLDLFRVNLSGITLKDHKYIKTQLLHMFCVYDSILDIVLYEDDPTGSWFTGNGYVVVARDRKYRKEKKRTLFYLDDYPLRQRIYAAWTQLNDPISNEVASDDSSNCEKSDDCGMYSD</sequence>